<dbReference type="EMBL" id="RCVZ01000001">
    <property type="protein sequence ID" value="RLQ97997.1"/>
    <property type="molecule type" value="Genomic_DNA"/>
</dbReference>
<comment type="function">
    <text evidence="3 14">Endonuclease that specifically degrades the RNA of RNA-DNA hybrids.</text>
</comment>
<dbReference type="PIRSF" id="PIRSF037748">
    <property type="entry name" value="RnhC"/>
    <property type="match status" value="1"/>
</dbReference>
<dbReference type="GO" id="GO:0032299">
    <property type="term" value="C:ribonuclease H2 complex"/>
    <property type="evidence" value="ECO:0007669"/>
    <property type="project" value="TreeGrafter"/>
</dbReference>
<comment type="cofactor">
    <cofactor evidence="14 15">
        <name>Mn(2+)</name>
        <dbReference type="ChEBI" id="CHEBI:29035"/>
    </cofactor>
    <cofactor evidence="14 15">
        <name>Mg(2+)</name>
        <dbReference type="ChEBI" id="CHEBI:18420"/>
    </cofactor>
    <text evidence="14 15">Manganese or magnesium. Binds 1 divalent metal ion per monomer in the absence of substrate. May bind a second metal ion after substrate binding.</text>
</comment>
<keyword evidence="10 14" id="KW-0479">Metal-binding</keyword>
<reference evidence="17 18" key="1">
    <citation type="submission" date="2018-10" db="EMBL/GenBank/DDBJ databases">
        <title>Falsibacillus sp. genome draft.</title>
        <authorList>
            <person name="Shi S."/>
        </authorList>
    </citation>
    <scope>NUCLEOTIDE SEQUENCE [LARGE SCALE GENOMIC DNA]</scope>
    <source>
        <strain evidence="17 18">GY 10110</strain>
    </source>
</reference>
<dbReference type="GO" id="GO:0004523">
    <property type="term" value="F:RNA-DNA hybrid ribonuclease activity"/>
    <property type="evidence" value="ECO:0007669"/>
    <property type="project" value="UniProtKB-UniRule"/>
</dbReference>
<dbReference type="SUPFAM" id="SSF53098">
    <property type="entry name" value="Ribonuclease H-like"/>
    <property type="match status" value="1"/>
</dbReference>
<dbReference type="InterPro" id="IPR004641">
    <property type="entry name" value="RNase_HIII"/>
</dbReference>
<evidence type="ECO:0000256" key="11">
    <source>
        <dbReference type="ARBA" id="ARBA00022759"/>
    </source>
</evidence>
<dbReference type="InterPro" id="IPR036397">
    <property type="entry name" value="RNaseH_sf"/>
</dbReference>
<dbReference type="Proteomes" id="UP000276770">
    <property type="component" value="Unassembled WGS sequence"/>
</dbReference>
<dbReference type="Pfam" id="PF01351">
    <property type="entry name" value="RNase_HII"/>
    <property type="match status" value="1"/>
</dbReference>
<dbReference type="PANTHER" id="PTHR10954:SF23">
    <property type="entry name" value="RIBONUCLEASE"/>
    <property type="match status" value="1"/>
</dbReference>
<dbReference type="GO" id="GO:0000287">
    <property type="term" value="F:magnesium ion binding"/>
    <property type="evidence" value="ECO:0007669"/>
    <property type="project" value="UniProtKB-UniRule"/>
</dbReference>
<evidence type="ECO:0000256" key="10">
    <source>
        <dbReference type="ARBA" id="ARBA00022723"/>
    </source>
</evidence>
<dbReference type="GO" id="GO:0003723">
    <property type="term" value="F:RNA binding"/>
    <property type="evidence" value="ECO:0007669"/>
    <property type="project" value="UniProtKB-UniRule"/>
</dbReference>
<dbReference type="InterPro" id="IPR012337">
    <property type="entry name" value="RNaseH-like_sf"/>
</dbReference>
<dbReference type="InterPro" id="IPR024567">
    <property type="entry name" value="RNase_HII/HIII_dom"/>
</dbReference>
<evidence type="ECO:0000256" key="9">
    <source>
        <dbReference type="ARBA" id="ARBA00022722"/>
    </source>
</evidence>
<name>A0A3L7K4J8_9BACI</name>
<organism evidence="17 18">
    <name type="scientific">Falsibacillus albus</name>
    <dbReference type="NCBI Taxonomy" id="2478915"/>
    <lineage>
        <taxon>Bacteria</taxon>
        <taxon>Bacillati</taxon>
        <taxon>Bacillota</taxon>
        <taxon>Bacilli</taxon>
        <taxon>Bacillales</taxon>
        <taxon>Bacillaceae</taxon>
        <taxon>Falsibacillus</taxon>
    </lineage>
</organism>
<dbReference type="InterPro" id="IPR012295">
    <property type="entry name" value="TBP_dom_sf"/>
</dbReference>
<feature type="binding site" evidence="14 15">
    <location>
        <position position="101"/>
    </location>
    <ligand>
        <name>a divalent metal cation</name>
        <dbReference type="ChEBI" id="CHEBI:60240"/>
    </ligand>
</feature>
<evidence type="ECO:0000313" key="17">
    <source>
        <dbReference type="EMBL" id="RLQ97997.1"/>
    </source>
</evidence>
<accession>A0A3L7K4J8</accession>
<feature type="binding site" evidence="14 15">
    <location>
        <position position="205"/>
    </location>
    <ligand>
        <name>a divalent metal cation</name>
        <dbReference type="ChEBI" id="CHEBI:60240"/>
    </ligand>
</feature>
<dbReference type="Gene3D" id="3.30.420.10">
    <property type="entry name" value="Ribonuclease H-like superfamily/Ribonuclease H"/>
    <property type="match status" value="1"/>
</dbReference>
<evidence type="ECO:0000313" key="18">
    <source>
        <dbReference type="Proteomes" id="UP000276770"/>
    </source>
</evidence>
<feature type="binding site" evidence="14 15">
    <location>
        <position position="100"/>
    </location>
    <ligand>
        <name>a divalent metal cation</name>
        <dbReference type="ChEBI" id="CHEBI:60240"/>
    </ligand>
</feature>
<keyword evidence="12 14" id="KW-0378">Hydrolase</keyword>
<evidence type="ECO:0000256" key="5">
    <source>
        <dbReference type="ARBA" id="ARBA00008378"/>
    </source>
</evidence>
<evidence type="ECO:0000259" key="16">
    <source>
        <dbReference type="PROSITE" id="PS51975"/>
    </source>
</evidence>
<protein>
    <recommendedName>
        <fullName evidence="7 14">Ribonuclease HIII</fullName>
        <shortName evidence="14">RNase HIII</shortName>
        <ecNumber evidence="6 14">3.1.26.4</ecNumber>
    </recommendedName>
</protein>
<evidence type="ECO:0000256" key="8">
    <source>
        <dbReference type="ARBA" id="ARBA00022490"/>
    </source>
</evidence>
<dbReference type="GO" id="GO:0005737">
    <property type="term" value="C:cytoplasm"/>
    <property type="evidence" value="ECO:0007669"/>
    <property type="project" value="UniProtKB-SubCell"/>
</dbReference>
<dbReference type="PANTHER" id="PTHR10954">
    <property type="entry name" value="RIBONUCLEASE H2 SUBUNIT A"/>
    <property type="match status" value="1"/>
</dbReference>
<keyword evidence="11 14" id="KW-0255">Endonuclease</keyword>
<dbReference type="RefSeq" id="WP_121678688.1">
    <property type="nucleotide sequence ID" value="NZ_RCVZ01000001.1"/>
</dbReference>
<comment type="catalytic activity">
    <reaction evidence="1 14 15">
        <text>Endonucleolytic cleavage to 5'-phosphomonoester.</text>
        <dbReference type="EC" id="3.1.26.4"/>
    </reaction>
</comment>
<dbReference type="NCBIfam" id="TIGR00716">
    <property type="entry name" value="rnhC"/>
    <property type="match status" value="1"/>
</dbReference>
<dbReference type="CDD" id="cd14796">
    <property type="entry name" value="RNAse_HIII_N"/>
    <property type="match status" value="1"/>
</dbReference>
<gene>
    <name evidence="14" type="primary">rnhC</name>
    <name evidence="17" type="ORF">D9X91_00990</name>
</gene>
<keyword evidence="8 14" id="KW-0963">Cytoplasm</keyword>
<dbReference type="FunFam" id="3.30.420.10:FF:000047">
    <property type="entry name" value="Ribonuclease HIII"/>
    <property type="match status" value="1"/>
</dbReference>
<dbReference type="PROSITE" id="PS51975">
    <property type="entry name" value="RNASE_H_2"/>
    <property type="match status" value="1"/>
</dbReference>
<feature type="domain" description="RNase H type-2" evidence="16">
    <location>
        <begin position="94"/>
        <end position="311"/>
    </location>
</feature>
<dbReference type="InterPro" id="IPR001352">
    <property type="entry name" value="RNase_HII/HIII"/>
</dbReference>
<proteinExistence type="inferred from homology"/>
<evidence type="ECO:0000256" key="15">
    <source>
        <dbReference type="PROSITE-ProRule" id="PRU01319"/>
    </source>
</evidence>
<evidence type="ECO:0000256" key="3">
    <source>
        <dbReference type="ARBA" id="ARBA00004065"/>
    </source>
</evidence>
<dbReference type="AlphaFoldDB" id="A0A3L7K4J8"/>
<comment type="similarity">
    <text evidence="5 14">Belongs to the RNase HII family. RnhC subfamily.</text>
</comment>
<evidence type="ECO:0000256" key="6">
    <source>
        <dbReference type="ARBA" id="ARBA00012180"/>
    </source>
</evidence>
<dbReference type="EC" id="3.1.26.4" evidence="6 14"/>
<evidence type="ECO:0000256" key="12">
    <source>
        <dbReference type="ARBA" id="ARBA00022801"/>
    </source>
</evidence>
<sequence length="312" mass="33763">MSHAVLKVNQSTIQQMKNHYKLGLGSKVPAGAAFTAKIEGCTITAYHTGKVLFQGKNGEVEAKKWGASLPSKAKNGSPKTKTSGAPLPENIAALSLIGSDEVGTGDYFGPITVVSAYVEKKQIPLLKELGVKDSKNLSDPQIISIAKELLKFLPYSLLTLSNQKYNEWQAKGMSQGKMKALLHNQAIQNVLVKIEPEIPEAILIDQFVEASTYYKHIQGQKKIIKERVYFSTKGESIHIAVAAASILARYAFLKAMDALSQKAGFTIPKGAGPAVDKAAARLISEKGVGALTEFTKLHFANTDKAKRIINLK</sequence>
<evidence type="ECO:0000256" key="1">
    <source>
        <dbReference type="ARBA" id="ARBA00000077"/>
    </source>
</evidence>
<keyword evidence="13 14" id="KW-0460">Magnesium</keyword>
<dbReference type="InterPro" id="IPR024568">
    <property type="entry name" value="RNase_HIII_N"/>
</dbReference>
<comment type="cofactor">
    <cofactor evidence="2">
        <name>Mg(2+)</name>
        <dbReference type="ChEBI" id="CHEBI:18420"/>
    </cofactor>
</comment>
<dbReference type="CDD" id="cd06590">
    <property type="entry name" value="RNase_HII_bacteria_HIII_like"/>
    <property type="match status" value="1"/>
</dbReference>
<dbReference type="GO" id="GO:0006298">
    <property type="term" value="P:mismatch repair"/>
    <property type="evidence" value="ECO:0007669"/>
    <property type="project" value="TreeGrafter"/>
</dbReference>
<evidence type="ECO:0000256" key="2">
    <source>
        <dbReference type="ARBA" id="ARBA00001946"/>
    </source>
</evidence>
<comment type="caution">
    <text evidence="17">The sequence shown here is derived from an EMBL/GenBank/DDBJ whole genome shotgun (WGS) entry which is preliminary data.</text>
</comment>
<keyword evidence="9 14" id="KW-0540">Nuclease</keyword>
<evidence type="ECO:0000256" key="14">
    <source>
        <dbReference type="HAMAP-Rule" id="MF_00053"/>
    </source>
</evidence>
<keyword evidence="18" id="KW-1185">Reference proteome</keyword>
<evidence type="ECO:0000256" key="13">
    <source>
        <dbReference type="ARBA" id="ARBA00022842"/>
    </source>
</evidence>
<comment type="subcellular location">
    <subcellularLocation>
        <location evidence="4 14">Cytoplasm</location>
    </subcellularLocation>
</comment>
<dbReference type="GO" id="GO:0043137">
    <property type="term" value="P:DNA replication, removal of RNA primer"/>
    <property type="evidence" value="ECO:0007669"/>
    <property type="project" value="TreeGrafter"/>
</dbReference>
<dbReference type="HAMAP" id="MF_00053">
    <property type="entry name" value="RNase_HIII"/>
    <property type="match status" value="1"/>
</dbReference>
<dbReference type="Gene3D" id="3.30.310.10">
    <property type="entry name" value="TATA-Binding Protein"/>
    <property type="match status" value="1"/>
</dbReference>
<evidence type="ECO:0000256" key="4">
    <source>
        <dbReference type="ARBA" id="ARBA00004496"/>
    </source>
</evidence>
<dbReference type="Pfam" id="PF11858">
    <property type="entry name" value="DUF3378"/>
    <property type="match status" value="1"/>
</dbReference>
<evidence type="ECO:0000256" key="7">
    <source>
        <dbReference type="ARBA" id="ARBA00021407"/>
    </source>
</evidence>